<feature type="transmembrane region" description="Helical" evidence="1">
    <location>
        <begin position="66"/>
        <end position="88"/>
    </location>
</feature>
<dbReference type="PANTHER" id="PTHR36974">
    <property type="entry name" value="MEMBRANE PROTEIN-RELATED"/>
    <property type="match status" value="1"/>
</dbReference>
<dbReference type="PANTHER" id="PTHR36974:SF1">
    <property type="entry name" value="DOXX FAMILY MEMBRANE PROTEIN"/>
    <property type="match status" value="1"/>
</dbReference>
<sequence>MVKIFFKYLLGIFFIFAGRNHFANPEFYLPLIPDYLPFLDLINSVSGIFEMLLGLGILFKKYSKMAAWGIIVLLLLFIPSHIYFIQIGACVENGLCVPKWVAWIRLLLIHPILIFWAYIFTKNKSYGK</sequence>
<accession>A0A9X2P742</accession>
<evidence type="ECO:0000313" key="3">
    <source>
        <dbReference type="Proteomes" id="UP001142175"/>
    </source>
</evidence>
<proteinExistence type="predicted"/>
<dbReference type="RefSeq" id="WP_258422623.1">
    <property type="nucleotide sequence ID" value="NZ_JANSUY010000003.1"/>
</dbReference>
<reference evidence="2" key="1">
    <citation type="submission" date="2022-08" db="EMBL/GenBank/DDBJ databases">
        <authorList>
            <person name="Zhang D."/>
        </authorList>
    </citation>
    <scope>NUCLEOTIDE SEQUENCE</scope>
    <source>
        <strain evidence="2">XJ19-11</strain>
    </source>
</reference>
<keyword evidence="1" id="KW-0472">Membrane</keyword>
<evidence type="ECO:0008006" key="4">
    <source>
        <dbReference type="Google" id="ProtNLM"/>
    </source>
</evidence>
<feature type="transmembrane region" description="Helical" evidence="1">
    <location>
        <begin position="41"/>
        <end position="59"/>
    </location>
</feature>
<name>A0A9X2P742_9BACT</name>
<gene>
    <name evidence="2" type="ORF">NU887_06805</name>
</gene>
<evidence type="ECO:0000256" key="1">
    <source>
        <dbReference type="SAM" id="Phobius"/>
    </source>
</evidence>
<evidence type="ECO:0000313" key="2">
    <source>
        <dbReference type="EMBL" id="MCR9014742.1"/>
    </source>
</evidence>
<dbReference type="EMBL" id="JANSUY010000003">
    <property type="protein sequence ID" value="MCR9014742.1"/>
    <property type="molecule type" value="Genomic_DNA"/>
</dbReference>
<keyword evidence="1" id="KW-1133">Transmembrane helix</keyword>
<protein>
    <recommendedName>
        <fullName evidence="4">DoxX family membrane protein</fullName>
    </recommendedName>
</protein>
<dbReference type="AlphaFoldDB" id="A0A9X2P742"/>
<organism evidence="2 3">
    <name type="scientific">Aquiflexum gelatinilyticum</name>
    <dbReference type="NCBI Taxonomy" id="2961943"/>
    <lineage>
        <taxon>Bacteria</taxon>
        <taxon>Pseudomonadati</taxon>
        <taxon>Bacteroidota</taxon>
        <taxon>Cytophagia</taxon>
        <taxon>Cytophagales</taxon>
        <taxon>Cyclobacteriaceae</taxon>
        <taxon>Aquiflexum</taxon>
    </lineage>
</organism>
<dbReference type="Proteomes" id="UP001142175">
    <property type="component" value="Unassembled WGS sequence"/>
</dbReference>
<comment type="caution">
    <text evidence="2">The sequence shown here is derived from an EMBL/GenBank/DDBJ whole genome shotgun (WGS) entry which is preliminary data.</text>
</comment>
<keyword evidence="3" id="KW-1185">Reference proteome</keyword>
<keyword evidence="1" id="KW-0812">Transmembrane</keyword>
<feature type="transmembrane region" description="Helical" evidence="1">
    <location>
        <begin position="100"/>
        <end position="120"/>
    </location>
</feature>